<comment type="catalytic activity">
    <reaction evidence="1 10">
        <text>a myo-inositol phosphate + H2O = myo-inositol + phosphate</text>
        <dbReference type="Rhea" id="RHEA:24056"/>
        <dbReference type="ChEBI" id="CHEBI:15377"/>
        <dbReference type="ChEBI" id="CHEBI:17268"/>
        <dbReference type="ChEBI" id="CHEBI:43474"/>
        <dbReference type="ChEBI" id="CHEBI:84139"/>
        <dbReference type="EC" id="3.1.3.25"/>
    </reaction>
</comment>
<evidence type="ECO:0000313" key="12">
    <source>
        <dbReference type="Proteomes" id="UP000700706"/>
    </source>
</evidence>
<dbReference type="PROSITE" id="PS00630">
    <property type="entry name" value="IMP_2"/>
    <property type="match status" value="1"/>
</dbReference>
<feature type="binding site" evidence="9">
    <location>
        <position position="70"/>
    </location>
    <ligand>
        <name>Mg(2+)</name>
        <dbReference type="ChEBI" id="CHEBI:18420"/>
        <label>1</label>
        <note>catalytic</note>
    </ligand>
</feature>
<dbReference type="InterPro" id="IPR033942">
    <property type="entry name" value="IMPase"/>
</dbReference>
<dbReference type="Pfam" id="PF00459">
    <property type="entry name" value="Inositol_P"/>
    <property type="match status" value="1"/>
</dbReference>
<dbReference type="GO" id="GO:0046854">
    <property type="term" value="P:phosphatidylinositol phosphate biosynthetic process"/>
    <property type="evidence" value="ECO:0007669"/>
    <property type="project" value="InterPro"/>
</dbReference>
<dbReference type="PRINTS" id="PR00377">
    <property type="entry name" value="IMPHPHTASES"/>
</dbReference>
<dbReference type="Gene3D" id="3.30.540.10">
    <property type="entry name" value="Fructose-1,6-Bisphosphatase, subunit A, domain 1"/>
    <property type="match status" value="1"/>
</dbReference>
<feature type="binding site" evidence="9">
    <location>
        <position position="90"/>
    </location>
    <ligand>
        <name>Mg(2+)</name>
        <dbReference type="ChEBI" id="CHEBI:18420"/>
        <label>2</label>
    </ligand>
</feature>
<dbReference type="PROSITE" id="PS00629">
    <property type="entry name" value="IMP_1"/>
    <property type="match status" value="1"/>
</dbReference>
<dbReference type="FunFam" id="3.30.540.10:FF:000003">
    <property type="entry name" value="Inositol-1-monophosphatase"/>
    <property type="match status" value="1"/>
</dbReference>
<dbReference type="SUPFAM" id="SSF56655">
    <property type="entry name" value="Carbohydrate phosphatase"/>
    <property type="match status" value="1"/>
</dbReference>
<dbReference type="Proteomes" id="UP000700706">
    <property type="component" value="Unassembled WGS sequence"/>
</dbReference>
<protein>
    <recommendedName>
        <fullName evidence="5 10">Inositol-1-monophosphatase</fullName>
        <ecNumber evidence="4 10">3.1.3.25</ecNumber>
    </recommendedName>
</protein>
<feature type="binding site" evidence="9">
    <location>
        <position position="89"/>
    </location>
    <ligand>
        <name>Mg(2+)</name>
        <dbReference type="ChEBI" id="CHEBI:18420"/>
        <label>1</label>
        <note>catalytic</note>
    </ligand>
</feature>
<evidence type="ECO:0000256" key="8">
    <source>
        <dbReference type="ARBA" id="ARBA00022842"/>
    </source>
</evidence>
<dbReference type="InterPro" id="IPR020583">
    <property type="entry name" value="Inositol_monoP_metal-BS"/>
</dbReference>
<proteinExistence type="inferred from homology"/>
<comment type="caution">
    <text evidence="11">The sequence shown here is derived from an EMBL/GenBank/DDBJ whole genome shotgun (WGS) entry which is preliminary data.</text>
</comment>
<evidence type="ECO:0000256" key="1">
    <source>
        <dbReference type="ARBA" id="ARBA00001033"/>
    </source>
</evidence>
<reference evidence="11" key="1">
    <citation type="submission" date="2020-06" db="EMBL/GenBank/DDBJ databases">
        <title>Stable isotope informed genome-resolved metagenomics uncovers potential trophic interactions in rhizosphere soil.</title>
        <authorList>
            <person name="Starr E.P."/>
            <person name="Shi S."/>
            <person name="Blazewicz S.J."/>
            <person name="Koch B.J."/>
            <person name="Probst A.J."/>
            <person name="Hungate B.A."/>
            <person name="Pett-Ridge J."/>
            <person name="Firestone M.K."/>
            <person name="Banfield J.F."/>
        </authorList>
    </citation>
    <scope>NUCLEOTIDE SEQUENCE</scope>
    <source>
        <strain evidence="11">YM_69_17</strain>
    </source>
</reference>
<dbReference type="PRINTS" id="PR01959">
    <property type="entry name" value="SBIMPHPHTASE"/>
</dbReference>
<dbReference type="CDD" id="cd01639">
    <property type="entry name" value="IMPase"/>
    <property type="match status" value="1"/>
</dbReference>
<gene>
    <name evidence="11" type="ORF">JF625_17040</name>
</gene>
<feature type="binding site" evidence="9">
    <location>
        <position position="215"/>
    </location>
    <ligand>
        <name>Mg(2+)</name>
        <dbReference type="ChEBI" id="CHEBI:18420"/>
        <label>1</label>
        <note>catalytic</note>
    </ligand>
</feature>
<dbReference type="InterPro" id="IPR022337">
    <property type="entry name" value="Inositol_monophosphatase_SuhB"/>
</dbReference>
<evidence type="ECO:0000256" key="6">
    <source>
        <dbReference type="ARBA" id="ARBA00022723"/>
    </source>
</evidence>
<evidence type="ECO:0000256" key="10">
    <source>
        <dbReference type="RuleBase" id="RU364068"/>
    </source>
</evidence>
<dbReference type="PANTHER" id="PTHR20854:SF4">
    <property type="entry name" value="INOSITOL-1-MONOPHOSPHATASE-RELATED"/>
    <property type="match status" value="1"/>
</dbReference>
<dbReference type="Gene3D" id="3.40.190.80">
    <property type="match status" value="1"/>
</dbReference>
<feature type="binding site" evidence="9">
    <location>
        <position position="87"/>
    </location>
    <ligand>
        <name>Mg(2+)</name>
        <dbReference type="ChEBI" id="CHEBI:18420"/>
        <label>1</label>
        <note>catalytic</note>
    </ligand>
</feature>
<dbReference type="GO" id="GO:0006020">
    <property type="term" value="P:inositol metabolic process"/>
    <property type="evidence" value="ECO:0007669"/>
    <property type="project" value="TreeGrafter"/>
</dbReference>
<organism evidence="11 12">
    <name type="scientific">Inquilinus limosus</name>
    <dbReference type="NCBI Taxonomy" id="171674"/>
    <lineage>
        <taxon>Bacteria</taxon>
        <taxon>Pseudomonadati</taxon>
        <taxon>Pseudomonadota</taxon>
        <taxon>Alphaproteobacteria</taxon>
        <taxon>Rhodospirillales</taxon>
        <taxon>Rhodospirillaceae</taxon>
        <taxon>Inquilinus</taxon>
    </lineage>
</organism>
<sequence>MAGRSPLITVMIRAAQKAGRGLVRDFGEVENLQVSRKGPADFVSAADLKAEATLREELTRARPRFGWLMEEGGVVEGEDKDRRWVVDPLDGTTNFLHGIPHFAISIALEQEGVPVAGVIFNPVTDELYWAEKGAGAFLNDRRMRVSARKNLPDALIGTGMPFMGRGDSVAYQRELQMIMPHVAGIRRMGAASLDLAYVAAGRFDGFWEAGLNPWDIAAGIVMVQEAGGFVTDIDGKGPALTADTVVAGNALIHKTLAMAMTKARAPRAPKAAAAS</sequence>
<evidence type="ECO:0000256" key="2">
    <source>
        <dbReference type="ARBA" id="ARBA00001946"/>
    </source>
</evidence>
<dbReference type="GO" id="GO:0008934">
    <property type="term" value="F:inositol monophosphate 1-phosphatase activity"/>
    <property type="evidence" value="ECO:0007669"/>
    <property type="project" value="InterPro"/>
</dbReference>
<evidence type="ECO:0000256" key="9">
    <source>
        <dbReference type="PIRSR" id="PIRSR600760-2"/>
    </source>
</evidence>
<dbReference type="EMBL" id="JAEKLZ010000237">
    <property type="protein sequence ID" value="MBW8726838.1"/>
    <property type="molecule type" value="Genomic_DNA"/>
</dbReference>
<comment type="similarity">
    <text evidence="3 10">Belongs to the inositol monophosphatase superfamily.</text>
</comment>
<dbReference type="InterPro" id="IPR020550">
    <property type="entry name" value="Inositol_monophosphatase_CS"/>
</dbReference>
<name>A0A952FKQ5_9PROT</name>
<evidence type="ECO:0000256" key="4">
    <source>
        <dbReference type="ARBA" id="ARBA00013106"/>
    </source>
</evidence>
<keyword evidence="7 10" id="KW-0378">Hydrolase</keyword>
<dbReference type="PANTHER" id="PTHR20854">
    <property type="entry name" value="INOSITOL MONOPHOSPHATASE"/>
    <property type="match status" value="1"/>
</dbReference>
<keyword evidence="8 9" id="KW-0460">Magnesium</keyword>
<evidence type="ECO:0000313" key="11">
    <source>
        <dbReference type="EMBL" id="MBW8726838.1"/>
    </source>
</evidence>
<evidence type="ECO:0000256" key="7">
    <source>
        <dbReference type="ARBA" id="ARBA00022801"/>
    </source>
</evidence>
<dbReference type="InterPro" id="IPR000760">
    <property type="entry name" value="Inositol_monophosphatase-like"/>
</dbReference>
<evidence type="ECO:0000256" key="5">
    <source>
        <dbReference type="ARBA" id="ARBA00019784"/>
    </source>
</evidence>
<accession>A0A952FKQ5</accession>
<comment type="cofactor">
    <cofactor evidence="2 9 10">
        <name>Mg(2+)</name>
        <dbReference type="ChEBI" id="CHEBI:18420"/>
    </cofactor>
</comment>
<evidence type="ECO:0000256" key="3">
    <source>
        <dbReference type="ARBA" id="ARBA00009759"/>
    </source>
</evidence>
<dbReference type="EC" id="3.1.3.25" evidence="4 10"/>
<dbReference type="AlphaFoldDB" id="A0A952FKQ5"/>
<dbReference type="GO" id="GO:0007165">
    <property type="term" value="P:signal transduction"/>
    <property type="evidence" value="ECO:0007669"/>
    <property type="project" value="TreeGrafter"/>
</dbReference>
<dbReference type="GO" id="GO:0046872">
    <property type="term" value="F:metal ion binding"/>
    <property type="evidence" value="ECO:0007669"/>
    <property type="project" value="UniProtKB-KW"/>
</dbReference>
<keyword evidence="6 9" id="KW-0479">Metal-binding</keyword>